<dbReference type="InterPro" id="IPR018338">
    <property type="entry name" value="Carbonic_anhydrase_a-class_CS"/>
</dbReference>
<dbReference type="GO" id="GO:0004089">
    <property type="term" value="F:carbonate dehydratase activity"/>
    <property type="evidence" value="ECO:0007669"/>
    <property type="project" value="UniProtKB-UniRule"/>
</dbReference>
<evidence type="ECO:0000256" key="9">
    <source>
        <dbReference type="ARBA" id="ARBA00048348"/>
    </source>
</evidence>
<dbReference type="SMART" id="SM01057">
    <property type="entry name" value="Carb_anhydrase"/>
    <property type="match status" value="1"/>
</dbReference>
<dbReference type="CDD" id="cd03124">
    <property type="entry name" value="alpha_CA_prokaryotic_like"/>
    <property type="match status" value="1"/>
</dbReference>
<evidence type="ECO:0000256" key="8">
    <source>
        <dbReference type="ARBA" id="ARBA00023239"/>
    </source>
</evidence>
<reference evidence="13" key="2">
    <citation type="submission" date="2020-09" db="EMBL/GenBank/DDBJ databases">
        <authorList>
            <person name="Sun Q."/>
            <person name="Zhou Y."/>
        </authorList>
    </citation>
    <scope>NUCLEOTIDE SEQUENCE</scope>
    <source>
        <strain evidence="13">CGMCC 1.12153</strain>
    </source>
</reference>
<dbReference type="PROSITE" id="PS51257">
    <property type="entry name" value="PROKAR_LIPOPROTEIN"/>
    <property type="match status" value="1"/>
</dbReference>
<organism evidence="13 14">
    <name type="scientific">Halobacillus andaensis</name>
    <dbReference type="NCBI Taxonomy" id="1176239"/>
    <lineage>
        <taxon>Bacteria</taxon>
        <taxon>Bacillati</taxon>
        <taxon>Bacillota</taxon>
        <taxon>Bacilli</taxon>
        <taxon>Bacillales</taxon>
        <taxon>Bacillaceae</taxon>
        <taxon>Halobacillus</taxon>
    </lineage>
</organism>
<dbReference type="PROSITE" id="PS51144">
    <property type="entry name" value="ALPHA_CA_2"/>
    <property type="match status" value="1"/>
</dbReference>
<accession>A0A917B6H6</accession>
<evidence type="ECO:0000313" key="13">
    <source>
        <dbReference type="EMBL" id="GGF27470.1"/>
    </source>
</evidence>
<comment type="function">
    <text evidence="2 10">Reversible hydration of carbon dioxide.</text>
</comment>
<comment type="similarity">
    <text evidence="3 10">Belongs to the alpha-carbonic anhydrase family.</text>
</comment>
<evidence type="ECO:0000256" key="2">
    <source>
        <dbReference type="ARBA" id="ARBA00002904"/>
    </source>
</evidence>
<sequence length="272" mass="30939">MPAKLLAYPVFAALIGFTIGGCQEQTRETGAPEEEQNDSERNEEAVEWSYEGGTGPDHWGELDDAYAACANGKEQSPVNIDSAQVEEDEEKYDVEVNYQSSSFSLANNGHSIQANSAASENHLVINDEEYELAQFHFHQPSEHLVNEQRYEMELHLVHETENGDAAVLGVMIEEGEENNTLSDLWDQLPSEETEEDVNIEEPVDLQALLPEDQTTFQYEGSLTTPPCTEEVKWMLFEEPIEMSEDQIQDFKKIYHENHRPEQSLEDREIIKN</sequence>
<keyword evidence="7 10" id="KW-0862">Zinc</keyword>
<dbReference type="AlphaFoldDB" id="A0A917B6H6"/>
<dbReference type="EC" id="4.2.1.1" evidence="4 10"/>
<evidence type="ECO:0000256" key="4">
    <source>
        <dbReference type="ARBA" id="ARBA00012925"/>
    </source>
</evidence>
<name>A0A917B6H6_HALAA</name>
<keyword evidence="6 10" id="KW-0479">Metal-binding</keyword>
<dbReference type="PANTHER" id="PTHR18952">
    <property type="entry name" value="CARBONIC ANHYDRASE"/>
    <property type="match status" value="1"/>
</dbReference>
<keyword evidence="8 10" id="KW-0456">Lyase</keyword>
<evidence type="ECO:0000256" key="5">
    <source>
        <dbReference type="ARBA" id="ARBA00014628"/>
    </source>
</evidence>
<dbReference type="PANTHER" id="PTHR18952:SF265">
    <property type="entry name" value="CARBONIC ANHYDRASE"/>
    <property type="match status" value="1"/>
</dbReference>
<dbReference type="GO" id="GO:0008270">
    <property type="term" value="F:zinc ion binding"/>
    <property type="evidence" value="ECO:0007669"/>
    <property type="project" value="UniProtKB-UniRule"/>
</dbReference>
<evidence type="ECO:0000256" key="6">
    <source>
        <dbReference type="ARBA" id="ARBA00022723"/>
    </source>
</evidence>
<dbReference type="RefSeq" id="WP_188378138.1">
    <property type="nucleotide sequence ID" value="NZ_BMEL01000003.1"/>
</dbReference>
<comment type="cofactor">
    <cofactor evidence="1 10">
        <name>Zn(2+)</name>
        <dbReference type="ChEBI" id="CHEBI:29105"/>
    </cofactor>
</comment>
<gene>
    <name evidence="13" type="ORF">GCM10010954_28170</name>
</gene>
<dbReference type="Gene3D" id="3.10.200.10">
    <property type="entry name" value="Alpha carbonic anhydrase"/>
    <property type="match status" value="1"/>
</dbReference>
<reference evidence="13" key="1">
    <citation type="journal article" date="2014" name="Int. J. Syst. Evol. Microbiol.">
        <title>Complete genome sequence of Corynebacterium casei LMG S-19264T (=DSM 44701T), isolated from a smear-ripened cheese.</title>
        <authorList>
            <consortium name="US DOE Joint Genome Institute (JGI-PGF)"/>
            <person name="Walter F."/>
            <person name="Albersmeier A."/>
            <person name="Kalinowski J."/>
            <person name="Ruckert C."/>
        </authorList>
    </citation>
    <scope>NUCLEOTIDE SEQUENCE</scope>
    <source>
        <strain evidence="13">CGMCC 1.12153</strain>
    </source>
</reference>
<evidence type="ECO:0000313" key="14">
    <source>
        <dbReference type="Proteomes" id="UP000660110"/>
    </source>
</evidence>
<dbReference type="InterPro" id="IPR001148">
    <property type="entry name" value="CA_dom"/>
</dbReference>
<dbReference type="InterPro" id="IPR036398">
    <property type="entry name" value="CA_dom_sf"/>
</dbReference>
<protein>
    <recommendedName>
        <fullName evidence="5 10">Carbonic anhydrase</fullName>
        <ecNumber evidence="4 10">4.2.1.1</ecNumber>
    </recommendedName>
</protein>
<evidence type="ECO:0000256" key="1">
    <source>
        <dbReference type="ARBA" id="ARBA00001947"/>
    </source>
</evidence>
<evidence type="ECO:0000256" key="10">
    <source>
        <dbReference type="RuleBase" id="RU367011"/>
    </source>
</evidence>
<evidence type="ECO:0000256" key="11">
    <source>
        <dbReference type="SAM" id="MobiDB-lite"/>
    </source>
</evidence>
<proteinExistence type="inferred from homology"/>
<feature type="domain" description="Alpha-carbonic anhydrase" evidence="12">
    <location>
        <begin position="46"/>
        <end position="272"/>
    </location>
</feature>
<comment type="catalytic activity">
    <reaction evidence="9 10">
        <text>hydrogencarbonate + H(+) = CO2 + H2O</text>
        <dbReference type="Rhea" id="RHEA:10748"/>
        <dbReference type="ChEBI" id="CHEBI:15377"/>
        <dbReference type="ChEBI" id="CHEBI:15378"/>
        <dbReference type="ChEBI" id="CHEBI:16526"/>
        <dbReference type="ChEBI" id="CHEBI:17544"/>
        <dbReference type="EC" id="4.2.1.1"/>
    </reaction>
</comment>
<feature type="region of interest" description="Disordered" evidence="11">
    <location>
        <begin position="25"/>
        <end position="60"/>
    </location>
</feature>
<dbReference type="Proteomes" id="UP000660110">
    <property type="component" value="Unassembled WGS sequence"/>
</dbReference>
<dbReference type="EMBL" id="BMEL01000003">
    <property type="protein sequence ID" value="GGF27470.1"/>
    <property type="molecule type" value="Genomic_DNA"/>
</dbReference>
<dbReference type="SUPFAM" id="SSF51069">
    <property type="entry name" value="Carbonic anhydrase"/>
    <property type="match status" value="1"/>
</dbReference>
<dbReference type="InterPro" id="IPR023561">
    <property type="entry name" value="Carbonic_anhydrase_a-class"/>
</dbReference>
<comment type="caution">
    <text evidence="13">The sequence shown here is derived from an EMBL/GenBank/DDBJ whole genome shotgun (WGS) entry which is preliminary data.</text>
</comment>
<evidence type="ECO:0000256" key="7">
    <source>
        <dbReference type="ARBA" id="ARBA00022833"/>
    </source>
</evidence>
<dbReference type="Pfam" id="PF00194">
    <property type="entry name" value="Carb_anhydrase"/>
    <property type="match status" value="1"/>
</dbReference>
<dbReference type="InterPro" id="IPR041891">
    <property type="entry name" value="Alpha_CA_prokaryot-like"/>
</dbReference>
<evidence type="ECO:0000256" key="3">
    <source>
        <dbReference type="ARBA" id="ARBA00010718"/>
    </source>
</evidence>
<keyword evidence="14" id="KW-1185">Reference proteome</keyword>
<evidence type="ECO:0000259" key="12">
    <source>
        <dbReference type="PROSITE" id="PS51144"/>
    </source>
</evidence>
<dbReference type="PROSITE" id="PS00162">
    <property type="entry name" value="ALPHA_CA_1"/>
    <property type="match status" value="1"/>
</dbReference>